<name>A0ABR2LY02_9ASPA</name>
<dbReference type="InterPro" id="IPR024943">
    <property type="entry name" value="Enhancer_polycomb"/>
</dbReference>
<reference evidence="1 2" key="1">
    <citation type="journal article" date="2022" name="Nat. Plants">
        <title>Genomes of leafy and leafless Platanthera orchids illuminate the evolution of mycoheterotrophy.</title>
        <authorList>
            <person name="Li M.H."/>
            <person name="Liu K.W."/>
            <person name="Li Z."/>
            <person name="Lu H.C."/>
            <person name="Ye Q.L."/>
            <person name="Zhang D."/>
            <person name="Wang J.Y."/>
            <person name="Li Y.F."/>
            <person name="Zhong Z.M."/>
            <person name="Liu X."/>
            <person name="Yu X."/>
            <person name="Liu D.K."/>
            <person name="Tu X.D."/>
            <person name="Liu B."/>
            <person name="Hao Y."/>
            <person name="Liao X.Y."/>
            <person name="Jiang Y.T."/>
            <person name="Sun W.H."/>
            <person name="Chen J."/>
            <person name="Chen Y.Q."/>
            <person name="Ai Y."/>
            <person name="Zhai J.W."/>
            <person name="Wu S.S."/>
            <person name="Zhou Z."/>
            <person name="Hsiao Y.Y."/>
            <person name="Wu W.L."/>
            <person name="Chen Y.Y."/>
            <person name="Lin Y.F."/>
            <person name="Hsu J.L."/>
            <person name="Li C.Y."/>
            <person name="Wang Z.W."/>
            <person name="Zhao X."/>
            <person name="Zhong W.Y."/>
            <person name="Ma X.K."/>
            <person name="Ma L."/>
            <person name="Huang J."/>
            <person name="Chen G.Z."/>
            <person name="Huang M.Z."/>
            <person name="Huang L."/>
            <person name="Peng D.H."/>
            <person name="Luo Y.B."/>
            <person name="Zou S.Q."/>
            <person name="Chen S.P."/>
            <person name="Lan S."/>
            <person name="Tsai W.C."/>
            <person name="Van de Peer Y."/>
            <person name="Liu Z.J."/>
        </authorList>
    </citation>
    <scope>NUCLEOTIDE SEQUENCE [LARGE SCALE GENOMIC DNA]</scope>
    <source>
        <strain evidence="1">Lor288</strain>
    </source>
</reference>
<gene>
    <name evidence="1" type="ORF">KSP40_PGU002314</name>
</gene>
<organism evidence="1 2">
    <name type="scientific">Platanthera guangdongensis</name>
    <dbReference type="NCBI Taxonomy" id="2320717"/>
    <lineage>
        <taxon>Eukaryota</taxon>
        <taxon>Viridiplantae</taxon>
        <taxon>Streptophyta</taxon>
        <taxon>Embryophyta</taxon>
        <taxon>Tracheophyta</taxon>
        <taxon>Spermatophyta</taxon>
        <taxon>Magnoliopsida</taxon>
        <taxon>Liliopsida</taxon>
        <taxon>Asparagales</taxon>
        <taxon>Orchidaceae</taxon>
        <taxon>Orchidoideae</taxon>
        <taxon>Orchideae</taxon>
        <taxon>Orchidinae</taxon>
        <taxon>Platanthera</taxon>
    </lineage>
</organism>
<protein>
    <submittedName>
        <fullName evidence="1">Uncharacterized protein</fullName>
    </submittedName>
</protein>
<dbReference type="PANTHER" id="PTHR14898">
    <property type="entry name" value="ENHANCER OF POLYCOMB"/>
    <property type="match status" value="1"/>
</dbReference>
<accession>A0ABR2LY02</accession>
<evidence type="ECO:0000313" key="1">
    <source>
        <dbReference type="EMBL" id="KAK8953106.1"/>
    </source>
</evidence>
<proteinExistence type="predicted"/>
<keyword evidence="2" id="KW-1185">Reference proteome</keyword>
<comment type="caution">
    <text evidence="1">The sequence shown here is derived from an EMBL/GenBank/DDBJ whole genome shotgun (WGS) entry which is preliminary data.</text>
</comment>
<dbReference type="EMBL" id="JBBWWR010000014">
    <property type="protein sequence ID" value="KAK8953106.1"/>
    <property type="molecule type" value="Genomic_DNA"/>
</dbReference>
<evidence type="ECO:0000313" key="2">
    <source>
        <dbReference type="Proteomes" id="UP001412067"/>
    </source>
</evidence>
<sequence length="197" mass="21337">MQLRSPHDLTLASLGNGTHLRGSVLSSPFPSARLPASLAILRISQRGILFLPVANHDTLAAGKSLFQPPELLYVFGTALCEKLFKNLKLFCSFSEISPPPPGFCSCKIVFSHSNGVRSNGFTKKNPGGQTKEMKAALSDIKLNIDSVQCNANILVTAGDRCWREERAVILLELSSSGEWCLVVKNGSHLGIFTDLVI</sequence>
<dbReference type="Proteomes" id="UP001412067">
    <property type="component" value="Unassembled WGS sequence"/>
</dbReference>